<keyword evidence="4" id="KW-1185">Reference proteome</keyword>
<dbReference type="AlphaFoldDB" id="A0A934NLK2"/>
<dbReference type="SMART" id="SM00422">
    <property type="entry name" value="HTH_MERR"/>
    <property type="match status" value="2"/>
</dbReference>
<evidence type="ECO:0000259" key="2">
    <source>
        <dbReference type="PROSITE" id="PS50937"/>
    </source>
</evidence>
<dbReference type="InterPro" id="IPR000551">
    <property type="entry name" value="MerR-type_HTH_dom"/>
</dbReference>
<keyword evidence="1 3" id="KW-0238">DNA-binding</keyword>
<reference evidence="3" key="1">
    <citation type="submission" date="2020-12" db="EMBL/GenBank/DDBJ databases">
        <title>Antrihabitans popcorni sp. nov. and Antrihabitans auranticaus sp. nov., isolated from a larva cave.</title>
        <authorList>
            <person name="Lee S.D."/>
            <person name="Kim I.S."/>
        </authorList>
    </citation>
    <scope>NUCLEOTIDE SEQUENCE</scope>
    <source>
        <strain evidence="3">YC3-6</strain>
    </source>
</reference>
<accession>A0A934NLK2</accession>
<evidence type="ECO:0000313" key="3">
    <source>
        <dbReference type="EMBL" id="MBJ8337466.1"/>
    </source>
</evidence>
<dbReference type="Pfam" id="PF00376">
    <property type="entry name" value="MerR"/>
    <property type="match status" value="1"/>
</dbReference>
<dbReference type="SUPFAM" id="SSF46955">
    <property type="entry name" value="Putative DNA-binding domain"/>
    <property type="match status" value="2"/>
</dbReference>
<protein>
    <submittedName>
        <fullName evidence="3">MerR family DNA-binding transcriptional regulator</fullName>
    </submittedName>
</protein>
<organism evidence="3 4">
    <name type="scientific">Antrihabitans stalagmiti</name>
    <dbReference type="NCBI Taxonomy" id="2799499"/>
    <lineage>
        <taxon>Bacteria</taxon>
        <taxon>Bacillati</taxon>
        <taxon>Actinomycetota</taxon>
        <taxon>Actinomycetes</taxon>
        <taxon>Mycobacteriales</taxon>
        <taxon>Nocardiaceae</taxon>
        <taxon>Antrihabitans</taxon>
    </lineage>
</organism>
<comment type="caution">
    <text evidence="3">The sequence shown here is derived from an EMBL/GenBank/DDBJ whole genome shotgun (WGS) entry which is preliminary data.</text>
</comment>
<dbReference type="Gene3D" id="1.10.1660.10">
    <property type="match status" value="2"/>
</dbReference>
<dbReference type="GO" id="GO:0003700">
    <property type="term" value="F:DNA-binding transcription factor activity"/>
    <property type="evidence" value="ECO:0007669"/>
    <property type="project" value="InterPro"/>
</dbReference>
<dbReference type="PROSITE" id="PS50937">
    <property type="entry name" value="HTH_MERR_2"/>
    <property type="match status" value="2"/>
</dbReference>
<proteinExistence type="predicted"/>
<dbReference type="Proteomes" id="UP000655868">
    <property type="component" value="Unassembled WGS sequence"/>
</dbReference>
<dbReference type="PANTHER" id="PTHR30204:SF93">
    <property type="entry name" value="HTH MERR-TYPE DOMAIN-CONTAINING PROTEIN"/>
    <property type="match status" value="1"/>
</dbReference>
<feature type="domain" description="HTH merR-type" evidence="2">
    <location>
        <begin position="9"/>
        <end position="49"/>
    </location>
</feature>
<dbReference type="EMBL" id="JAEMNV010000001">
    <property type="protein sequence ID" value="MBJ8337466.1"/>
    <property type="molecule type" value="Genomic_DNA"/>
</dbReference>
<dbReference type="GO" id="GO:0003677">
    <property type="term" value="F:DNA binding"/>
    <property type="evidence" value="ECO:0007669"/>
    <property type="project" value="UniProtKB-KW"/>
</dbReference>
<evidence type="ECO:0000256" key="1">
    <source>
        <dbReference type="ARBA" id="ARBA00023125"/>
    </source>
</evidence>
<name>A0A934NLK2_9NOCA</name>
<dbReference type="PANTHER" id="PTHR30204">
    <property type="entry name" value="REDOX-CYCLING DRUG-SENSING TRANSCRIPTIONAL ACTIVATOR SOXR"/>
    <property type="match status" value="1"/>
</dbReference>
<dbReference type="InterPro" id="IPR047057">
    <property type="entry name" value="MerR_fam"/>
</dbReference>
<gene>
    <name evidence="3" type="ORF">JGU71_01075</name>
</gene>
<dbReference type="InterPro" id="IPR009061">
    <property type="entry name" value="DNA-bd_dom_put_sf"/>
</dbReference>
<sequence length="236" mass="25565">MTSSPKPSKYRPVDLAREHGLSTQAVRNYEAAGILPAADRSASGYRVYTLVHAAALRTFVALVPGHGHGVATAVLAAVNRGAVDEALALIDDSHTELRTDRLTLDSVERAVAQAVPTEDIARQFLSVRELARRIGVEPTTLRSWEDAGLAPARDPSTGYRVYGPADIRDAHLVHQLRRGGYLLNQIAPIVVQVRSAGSVEALAQLIGEWRERVNTRGRSMLIGAAALQTYLDKLYA</sequence>
<feature type="domain" description="HTH merR-type" evidence="2">
    <location>
        <begin position="124"/>
        <end position="192"/>
    </location>
</feature>
<evidence type="ECO:0000313" key="4">
    <source>
        <dbReference type="Proteomes" id="UP000655868"/>
    </source>
</evidence>
<dbReference type="Pfam" id="PF13411">
    <property type="entry name" value="MerR_1"/>
    <property type="match status" value="1"/>
</dbReference>
<dbReference type="RefSeq" id="WP_199701145.1">
    <property type="nucleotide sequence ID" value="NZ_JAEMNV010000001.1"/>
</dbReference>